<gene>
    <name evidence="6" type="ORF">EDM56_09870</name>
</gene>
<feature type="DNA-binding region" description="H-T-H motif" evidence="4">
    <location>
        <begin position="36"/>
        <end position="55"/>
    </location>
</feature>
<reference evidence="6 7" key="1">
    <citation type="submission" date="2018-10" db="EMBL/GenBank/DDBJ databases">
        <title>Phylogenomics of Brevibacillus.</title>
        <authorList>
            <person name="Dunlap C."/>
        </authorList>
    </citation>
    <scope>NUCLEOTIDE SEQUENCE [LARGE SCALE GENOMIC DNA]</scope>
    <source>
        <strain evidence="6 7">JCM 15716</strain>
    </source>
</reference>
<dbReference type="Proteomes" id="UP000271031">
    <property type="component" value="Unassembled WGS sequence"/>
</dbReference>
<feature type="domain" description="HTH tetR-type" evidence="5">
    <location>
        <begin position="13"/>
        <end position="73"/>
    </location>
</feature>
<dbReference type="RefSeq" id="WP_122917750.1">
    <property type="nucleotide sequence ID" value="NZ_RHHQ01000008.1"/>
</dbReference>
<sequence length="196" mass="21771">MRGNEQQTDPLHDARREQIKTAALKVFAEKGIAGAKMSMIAAEAGISQGLSYRYFSSKEELFTILVKEAMEEARSAFANVKQLPGTPKEQLTALSRTMLEADHAPFFLLLQQVQTSAEVPAEAKAIIEQNPPSEMMGQLLPLFIKGQQLGEFSPGDPERLLFLYFSVLTGLMLQAGQTVPGYWQQDVERLMKIILP</sequence>
<name>A0A3M8DPY3_9BACL</name>
<dbReference type="PROSITE" id="PS50977">
    <property type="entry name" value="HTH_TETR_2"/>
    <property type="match status" value="1"/>
</dbReference>
<keyword evidence="2 4" id="KW-0238">DNA-binding</keyword>
<dbReference type="AlphaFoldDB" id="A0A3M8DPY3"/>
<dbReference type="SUPFAM" id="SSF46689">
    <property type="entry name" value="Homeodomain-like"/>
    <property type="match status" value="1"/>
</dbReference>
<dbReference type="SUPFAM" id="SSF48498">
    <property type="entry name" value="Tetracyclin repressor-like, C-terminal domain"/>
    <property type="match status" value="1"/>
</dbReference>
<dbReference type="EMBL" id="RHHQ01000008">
    <property type="protein sequence ID" value="RNB89495.1"/>
    <property type="molecule type" value="Genomic_DNA"/>
</dbReference>
<dbReference type="GO" id="GO:0000976">
    <property type="term" value="F:transcription cis-regulatory region binding"/>
    <property type="evidence" value="ECO:0007669"/>
    <property type="project" value="TreeGrafter"/>
</dbReference>
<dbReference type="InterPro" id="IPR009057">
    <property type="entry name" value="Homeodomain-like_sf"/>
</dbReference>
<dbReference type="PANTHER" id="PTHR30055">
    <property type="entry name" value="HTH-TYPE TRANSCRIPTIONAL REGULATOR RUTR"/>
    <property type="match status" value="1"/>
</dbReference>
<dbReference type="InterPro" id="IPR050109">
    <property type="entry name" value="HTH-type_TetR-like_transc_reg"/>
</dbReference>
<proteinExistence type="predicted"/>
<evidence type="ECO:0000259" key="5">
    <source>
        <dbReference type="PROSITE" id="PS50977"/>
    </source>
</evidence>
<keyword evidence="7" id="KW-1185">Reference proteome</keyword>
<dbReference type="GO" id="GO:0003700">
    <property type="term" value="F:DNA-binding transcription factor activity"/>
    <property type="evidence" value="ECO:0007669"/>
    <property type="project" value="TreeGrafter"/>
</dbReference>
<evidence type="ECO:0000256" key="4">
    <source>
        <dbReference type="PROSITE-ProRule" id="PRU00335"/>
    </source>
</evidence>
<dbReference type="OrthoDB" id="2373640at2"/>
<dbReference type="Gene3D" id="1.10.357.10">
    <property type="entry name" value="Tetracycline Repressor, domain 2"/>
    <property type="match status" value="1"/>
</dbReference>
<keyword evidence="1" id="KW-0805">Transcription regulation</keyword>
<evidence type="ECO:0000313" key="7">
    <source>
        <dbReference type="Proteomes" id="UP000271031"/>
    </source>
</evidence>
<accession>A0A3M8DPY3</accession>
<evidence type="ECO:0000256" key="3">
    <source>
        <dbReference type="ARBA" id="ARBA00023163"/>
    </source>
</evidence>
<dbReference type="Pfam" id="PF00440">
    <property type="entry name" value="TetR_N"/>
    <property type="match status" value="1"/>
</dbReference>
<evidence type="ECO:0000256" key="2">
    <source>
        <dbReference type="ARBA" id="ARBA00023125"/>
    </source>
</evidence>
<dbReference type="InterPro" id="IPR001647">
    <property type="entry name" value="HTH_TetR"/>
</dbReference>
<dbReference type="InterPro" id="IPR036271">
    <property type="entry name" value="Tet_transcr_reg_TetR-rel_C_sf"/>
</dbReference>
<evidence type="ECO:0000313" key="6">
    <source>
        <dbReference type="EMBL" id="RNB89495.1"/>
    </source>
</evidence>
<protein>
    <submittedName>
        <fullName evidence="6">TetR/AcrR family transcriptional regulator</fullName>
    </submittedName>
</protein>
<keyword evidence="3" id="KW-0804">Transcription</keyword>
<comment type="caution">
    <text evidence="6">The sequence shown here is derived from an EMBL/GenBank/DDBJ whole genome shotgun (WGS) entry which is preliminary data.</text>
</comment>
<organism evidence="6 7">
    <name type="scientific">Brevibacillus fluminis</name>
    <dbReference type="NCBI Taxonomy" id="511487"/>
    <lineage>
        <taxon>Bacteria</taxon>
        <taxon>Bacillati</taxon>
        <taxon>Bacillota</taxon>
        <taxon>Bacilli</taxon>
        <taxon>Bacillales</taxon>
        <taxon>Paenibacillaceae</taxon>
        <taxon>Brevibacillus</taxon>
    </lineage>
</organism>
<dbReference type="PANTHER" id="PTHR30055:SF234">
    <property type="entry name" value="HTH-TYPE TRANSCRIPTIONAL REGULATOR BETI"/>
    <property type="match status" value="1"/>
</dbReference>
<evidence type="ECO:0000256" key="1">
    <source>
        <dbReference type="ARBA" id="ARBA00023015"/>
    </source>
</evidence>
<dbReference type="PRINTS" id="PR00455">
    <property type="entry name" value="HTHTETR"/>
</dbReference>